<organism evidence="1 2">
    <name type="scientific">Massilia polaris</name>
    <dbReference type="NCBI Taxonomy" id="2728846"/>
    <lineage>
        <taxon>Bacteria</taxon>
        <taxon>Pseudomonadati</taxon>
        <taxon>Pseudomonadota</taxon>
        <taxon>Betaproteobacteria</taxon>
        <taxon>Burkholderiales</taxon>
        <taxon>Oxalobacteraceae</taxon>
        <taxon>Telluria group</taxon>
        <taxon>Massilia</taxon>
    </lineage>
</organism>
<keyword evidence="2" id="KW-1185">Reference proteome</keyword>
<dbReference type="Proteomes" id="UP000583752">
    <property type="component" value="Unassembled WGS sequence"/>
</dbReference>
<evidence type="ECO:0000313" key="1">
    <source>
        <dbReference type="EMBL" id="NML61673.1"/>
    </source>
</evidence>
<accession>A0A848HQW2</accession>
<dbReference type="AlphaFoldDB" id="A0A848HQW2"/>
<dbReference type="EMBL" id="JABBGG010000006">
    <property type="protein sequence ID" value="NML61673.1"/>
    <property type="molecule type" value="Genomic_DNA"/>
</dbReference>
<reference evidence="1 2" key="1">
    <citation type="submission" date="2020-04" db="EMBL/GenBank/DDBJ databases">
        <title>Massilia sp. RP-1-19 isolated from soil.</title>
        <authorList>
            <person name="Dahal R.H."/>
        </authorList>
    </citation>
    <scope>NUCLEOTIDE SEQUENCE [LARGE SCALE GENOMIC DNA]</scope>
    <source>
        <strain evidence="1 2">RP-1-19</strain>
    </source>
</reference>
<sequence length="149" mass="16049">MLHPLRRSNVAEIDRSAEFFRRTPGILVCSGRFSSCIICKKYGGKMKKIMFLIAVAVAGCGKTSAPVSPLDAAARRTCMDTIESRAVNSKSVDYTNEDPAVAKDAKGQLDVSIAFSAKNEMGMASRMVAKCIVSPDGKTLVDIAVKETR</sequence>
<gene>
    <name evidence="1" type="ORF">HHL21_11400</name>
</gene>
<comment type="caution">
    <text evidence="1">The sequence shown here is derived from an EMBL/GenBank/DDBJ whole genome shotgun (WGS) entry which is preliminary data.</text>
</comment>
<evidence type="ECO:0000313" key="2">
    <source>
        <dbReference type="Proteomes" id="UP000583752"/>
    </source>
</evidence>
<name>A0A848HQW2_9BURK</name>
<proteinExistence type="predicted"/>
<protein>
    <submittedName>
        <fullName evidence="1">Uncharacterized protein</fullName>
    </submittedName>
</protein>